<keyword evidence="9" id="KW-1185">Reference proteome</keyword>
<feature type="region of interest" description="Disordered" evidence="5">
    <location>
        <begin position="81"/>
        <end position="102"/>
    </location>
</feature>
<evidence type="ECO:0000313" key="8">
    <source>
        <dbReference type="EMBL" id="KAH7375010.1"/>
    </source>
</evidence>
<evidence type="ECO:0000259" key="7">
    <source>
        <dbReference type="Pfam" id="PF08510"/>
    </source>
</evidence>
<evidence type="ECO:0000256" key="4">
    <source>
        <dbReference type="ARBA" id="ARBA00023136"/>
    </source>
</evidence>
<evidence type="ECO:0000313" key="9">
    <source>
        <dbReference type="Proteomes" id="UP000813385"/>
    </source>
</evidence>
<accession>A0A8K0TND1</accession>
<evidence type="ECO:0000256" key="2">
    <source>
        <dbReference type="ARBA" id="ARBA00022692"/>
    </source>
</evidence>
<dbReference type="GO" id="GO:0005783">
    <property type="term" value="C:endoplasmic reticulum"/>
    <property type="evidence" value="ECO:0007669"/>
    <property type="project" value="TreeGrafter"/>
</dbReference>
<sequence length="316" mass="35357">MPPIHLQYRGGTDEPPICHCTPRLPTKETTSFLRPDFPLTPPEADTTIRRCAAMDATLAEEEDRFVEDRFFSDALSQSDVSLSDNASISGSDSDDGGESPVRTVQPNYFAPPFYGRPPTPLPPSPSLTSLLRPSRPTTPDASDDDFEPVPRASPEVPTYEYYGFVLYLFSTMTFLVYLLWSFLPSPFLHALGIFYYPNRWWALAIPAFITMLGVYIYVALALYNIEIMTLPLASIETIVDDAAQVAVVDAKGRVRHGAKRRPRDRRDNRINGGPKLNWRNIWNEGTDAVMDVPLAGVCEVLYGEGREVVSEDEFVL</sequence>
<evidence type="ECO:0000256" key="5">
    <source>
        <dbReference type="SAM" id="MobiDB-lite"/>
    </source>
</evidence>
<dbReference type="InterPro" id="IPR013717">
    <property type="entry name" value="PIG-P"/>
</dbReference>
<evidence type="ECO:0000256" key="6">
    <source>
        <dbReference type="SAM" id="Phobius"/>
    </source>
</evidence>
<dbReference type="GO" id="GO:0016020">
    <property type="term" value="C:membrane"/>
    <property type="evidence" value="ECO:0007669"/>
    <property type="project" value="UniProtKB-SubCell"/>
</dbReference>
<dbReference type="Pfam" id="PF08510">
    <property type="entry name" value="PIG-P"/>
    <property type="match status" value="1"/>
</dbReference>
<proteinExistence type="predicted"/>
<feature type="transmembrane region" description="Helical" evidence="6">
    <location>
        <begin position="161"/>
        <end position="180"/>
    </location>
</feature>
<feature type="domain" description="PIG-P" evidence="7">
    <location>
        <begin position="158"/>
        <end position="302"/>
    </location>
</feature>
<organism evidence="8 9">
    <name type="scientific">Plectosphaerella cucumerina</name>
    <dbReference type="NCBI Taxonomy" id="40658"/>
    <lineage>
        <taxon>Eukaryota</taxon>
        <taxon>Fungi</taxon>
        <taxon>Dikarya</taxon>
        <taxon>Ascomycota</taxon>
        <taxon>Pezizomycotina</taxon>
        <taxon>Sordariomycetes</taxon>
        <taxon>Hypocreomycetidae</taxon>
        <taxon>Glomerellales</taxon>
        <taxon>Plectosphaerellaceae</taxon>
        <taxon>Plectosphaerella</taxon>
    </lineage>
</organism>
<protein>
    <submittedName>
        <fullName evidence="8">PIG-P-domain-containing protein</fullName>
    </submittedName>
</protein>
<dbReference type="AlphaFoldDB" id="A0A8K0TND1"/>
<dbReference type="PANTHER" id="PTHR46346:SF1">
    <property type="entry name" value="PHOSPHATIDYLINOSITOL N-ACETYLGLUCOSAMINYLTRANSFERASE SUBUNIT P"/>
    <property type="match status" value="1"/>
</dbReference>
<dbReference type="Proteomes" id="UP000813385">
    <property type="component" value="Unassembled WGS sequence"/>
</dbReference>
<feature type="compositionally biased region" description="Low complexity" evidence="5">
    <location>
        <begin position="81"/>
        <end position="91"/>
    </location>
</feature>
<feature type="region of interest" description="Disordered" evidence="5">
    <location>
        <begin position="124"/>
        <end position="151"/>
    </location>
</feature>
<name>A0A8K0TND1_9PEZI</name>
<dbReference type="InterPro" id="IPR052263">
    <property type="entry name" value="GPI_Anchor_Biosynth"/>
</dbReference>
<keyword evidence="3 6" id="KW-1133">Transmembrane helix</keyword>
<gene>
    <name evidence="8" type="ORF">B0T11DRAFT_269540</name>
</gene>
<keyword evidence="2 6" id="KW-0812">Transmembrane</keyword>
<comment type="caution">
    <text evidence="8">The sequence shown here is derived from an EMBL/GenBank/DDBJ whole genome shotgun (WGS) entry which is preliminary data.</text>
</comment>
<dbReference type="PANTHER" id="PTHR46346">
    <property type="entry name" value="PHOSPHATIDYLINOSITOL N-ACETYLGLUCOSAMINYLTRANSFERASE SUBUNIT P"/>
    <property type="match status" value="1"/>
</dbReference>
<dbReference type="EMBL" id="JAGPXD010000001">
    <property type="protein sequence ID" value="KAH7375010.1"/>
    <property type="molecule type" value="Genomic_DNA"/>
</dbReference>
<evidence type="ECO:0000256" key="1">
    <source>
        <dbReference type="ARBA" id="ARBA00004141"/>
    </source>
</evidence>
<comment type="subcellular location">
    <subcellularLocation>
        <location evidence="1">Membrane</location>
        <topology evidence="1">Multi-pass membrane protein</topology>
    </subcellularLocation>
</comment>
<dbReference type="GO" id="GO:0006506">
    <property type="term" value="P:GPI anchor biosynthetic process"/>
    <property type="evidence" value="ECO:0007669"/>
    <property type="project" value="TreeGrafter"/>
</dbReference>
<evidence type="ECO:0000256" key="3">
    <source>
        <dbReference type="ARBA" id="ARBA00022989"/>
    </source>
</evidence>
<feature type="compositionally biased region" description="Low complexity" evidence="5">
    <location>
        <begin position="126"/>
        <end position="139"/>
    </location>
</feature>
<dbReference type="OrthoDB" id="690928at2759"/>
<keyword evidence="4 6" id="KW-0472">Membrane</keyword>
<feature type="transmembrane region" description="Helical" evidence="6">
    <location>
        <begin position="200"/>
        <end position="223"/>
    </location>
</feature>
<reference evidence="8" key="1">
    <citation type="journal article" date="2021" name="Nat. Commun.">
        <title>Genetic determinants of endophytism in the Arabidopsis root mycobiome.</title>
        <authorList>
            <person name="Mesny F."/>
            <person name="Miyauchi S."/>
            <person name="Thiergart T."/>
            <person name="Pickel B."/>
            <person name="Atanasova L."/>
            <person name="Karlsson M."/>
            <person name="Huettel B."/>
            <person name="Barry K.W."/>
            <person name="Haridas S."/>
            <person name="Chen C."/>
            <person name="Bauer D."/>
            <person name="Andreopoulos W."/>
            <person name="Pangilinan J."/>
            <person name="LaButti K."/>
            <person name="Riley R."/>
            <person name="Lipzen A."/>
            <person name="Clum A."/>
            <person name="Drula E."/>
            <person name="Henrissat B."/>
            <person name="Kohler A."/>
            <person name="Grigoriev I.V."/>
            <person name="Martin F.M."/>
            <person name="Hacquard S."/>
        </authorList>
    </citation>
    <scope>NUCLEOTIDE SEQUENCE</scope>
    <source>
        <strain evidence="8">MPI-CAGE-AT-0016</strain>
    </source>
</reference>